<gene>
    <name evidence="1" type="ORF">SAMN02746019_00017910</name>
</gene>
<evidence type="ECO:0008006" key="3">
    <source>
        <dbReference type="Google" id="ProtNLM"/>
    </source>
</evidence>
<dbReference type="InParanoid" id="A0A212RQ63"/>
<accession>A0A212RQ63</accession>
<proteinExistence type="predicted"/>
<keyword evidence="2" id="KW-1185">Reference proteome</keyword>
<name>A0A212RQ63_9CHLR</name>
<dbReference type="NCBIfam" id="TIGR03847">
    <property type="entry name" value="conserved hypothetical protein"/>
    <property type="match status" value="1"/>
</dbReference>
<dbReference type="InterPro" id="IPR021441">
    <property type="entry name" value="DUF3090"/>
</dbReference>
<dbReference type="Proteomes" id="UP000197025">
    <property type="component" value="Unassembled WGS sequence"/>
</dbReference>
<dbReference type="Pfam" id="PF11290">
    <property type="entry name" value="DUF3090"/>
    <property type="match status" value="1"/>
</dbReference>
<dbReference type="RefSeq" id="WP_088572317.1">
    <property type="nucleotide sequence ID" value="NZ_FYEK01000075.1"/>
</dbReference>
<dbReference type="EMBL" id="FYEK01000075">
    <property type="protein sequence ID" value="SNB74671.1"/>
    <property type="molecule type" value="Genomic_DNA"/>
</dbReference>
<dbReference type="AlphaFoldDB" id="A0A212RQ63"/>
<evidence type="ECO:0000313" key="1">
    <source>
        <dbReference type="EMBL" id="SNB74671.1"/>
    </source>
</evidence>
<sequence>MPRLIYDLRPVDRITADAVGEPGRRTFYIQARQEDILVTILCEKEQVRALAHSLEELLEEINEKYPRPLGPEPDESELQLEEPLEPLFRAGRMGLGYEPRGDWVVLVIQELAEEDQDPDRLRVVRFWATREQMHALSRHGADVVARGRPLCPLCGRPIDPEGHICPRRNGKAVVF</sequence>
<organism evidence="1 2">
    <name type="scientific">Thermoflexus hugenholtzii JAD2</name>
    <dbReference type="NCBI Taxonomy" id="877466"/>
    <lineage>
        <taxon>Bacteria</taxon>
        <taxon>Bacillati</taxon>
        <taxon>Chloroflexota</taxon>
        <taxon>Thermoflexia</taxon>
        <taxon>Thermoflexales</taxon>
        <taxon>Thermoflexaceae</taxon>
        <taxon>Thermoflexus</taxon>
    </lineage>
</organism>
<reference evidence="2" key="1">
    <citation type="submission" date="2017-06" db="EMBL/GenBank/DDBJ databases">
        <authorList>
            <person name="Varghese N."/>
            <person name="Submissions S."/>
        </authorList>
    </citation>
    <scope>NUCLEOTIDE SEQUENCE [LARGE SCALE GENOMIC DNA]</scope>
    <source>
        <strain evidence="2">JAD2</strain>
    </source>
</reference>
<dbReference type="OrthoDB" id="156387at2"/>
<protein>
    <recommendedName>
        <fullName evidence="3">DUF3090 domain-containing protein</fullName>
    </recommendedName>
</protein>
<evidence type="ECO:0000313" key="2">
    <source>
        <dbReference type="Proteomes" id="UP000197025"/>
    </source>
</evidence>